<name>A0AAD4BP15_BOLED</name>
<dbReference type="AlphaFoldDB" id="A0AAD4BP15"/>
<gene>
    <name evidence="1" type="ORF">L210DRAFT_987113</name>
</gene>
<dbReference type="EMBL" id="WHUW01000022">
    <property type="protein sequence ID" value="KAF8436369.1"/>
    <property type="molecule type" value="Genomic_DNA"/>
</dbReference>
<dbReference type="Proteomes" id="UP001194468">
    <property type="component" value="Unassembled WGS sequence"/>
</dbReference>
<dbReference type="InterPro" id="IPR032675">
    <property type="entry name" value="LRR_dom_sf"/>
</dbReference>
<reference evidence="1" key="1">
    <citation type="submission" date="2019-10" db="EMBL/GenBank/DDBJ databases">
        <authorList>
            <consortium name="DOE Joint Genome Institute"/>
            <person name="Kuo A."/>
            <person name="Miyauchi S."/>
            <person name="Kiss E."/>
            <person name="Drula E."/>
            <person name="Kohler A."/>
            <person name="Sanchez-Garcia M."/>
            <person name="Andreopoulos B."/>
            <person name="Barry K.W."/>
            <person name="Bonito G."/>
            <person name="Buee M."/>
            <person name="Carver A."/>
            <person name="Chen C."/>
            <person name="Cichocki N."/>
            <person name="Clum A."/>
            <person name="Culley D."/>
            <person name="Crous P.W."/>
            <person name="Fauchery L."/>
            <person name="Girlanda M."/>
            <person name="Hayes R."/>
            <person name="Keri Z."/>
            <person name="LaButti K."/>
            <person name="Lipzen A."/>
            <person name="Lombard V."/>
            <person name="Magnuson J."/>
            <person name="Maillard F."/>
            <person name="Morin E."/>
            <person name="Murat C."/>
            <person name="Nolan M."/>
            <person name="Ohm R."/>
            <person name="Pangilinan J."/>
            <person name="Pereira M."/>
            <person name="Perotto S."/>
            <person name="Peter M."/>
            <person name="Riley R."/>
            <person name="Sitrit Y."/>
            <person name="Stielow B."/>
            <person name="Szollosi G."/>
            <person name="Zifcakova L."/>
            <person name="Stursova M."/>
            <person name="Spatafora J.W."/>
            <person name="Tedersoo L."/>
            <person name="Vaario L.-M."/>
            <person name="Yamada A."/>
            <person name="Yan M."/>
            <person name="Wang P."/>
            <person name="Xu J."/>
            <person name="Bruns T."/>
            <person name="Baldrian P."/>
            <person name="Vilgalys R."/>
            <person name="Henrissat B."/>
            <person name="Grigoriev I.V."/>
            <person name="Hibbett D."/>
            <person name="Nagy L.G."/>
            <person name="Martin F.M."/>
        </authorList>
    </citation>
    <scope>NUCLEOTIDE SEQUENCE</scope>
    <source>
        <strain evidence="1">BED1</strain>
    </source>
</reference>
<dbReference type="Gene3D" id="3.80.10.10">
    <property type="entry name" value="Ribonuclease Inhibitor"/>
    <property type="match status" value="1"/>
</dbReference>
<protein>
    <submittedName>
        <fullName evidence="1">Uncharacterized protein</fullName>
    </submittedName>
</protein>
<evidence type="ECO:0000313" key="1">
    <source>
        <dbReference type="EMBL" id="KAF8436369.1"/>
    </source>
</evidence>
<keyword evidence="2" id="KW-1185">Reference proteome</keyword>
<comment type="caution">
    <text evidence="1">The sequence shown here is derived from an EMBL/GenBank/DDBJ whole genome shotgun (WGS) entry which is preliminary data.</text>
</comment>
<proteinExistence type="predicted"/>
<accession>A0AAD4BP15</accession>
<evidence type="ECO:0000313" key="2">
    <source>
        <dbReference type="Proteomes" id="UP001194468"/>
    </source>
</evidence>
<organism evidence="1 2">
    <name type="scientific">Boletus edulis BED1</name>
    <dbReference type="NCBI Taxonomy" id="1328754"/>
    <lineage>
        <taxon>Eukaryota</taxon>
        <taxon>Fungi</taxon>
        <taxon>Dikarya</taxon>
        <taxon>Basidiomycota</taxon>
        <taxon>Agaricomycotina</taxon>
        <taxon>Agaricomycetes</taxon>
        <taxon>Agaricomycetidae</taxon>
        <taxon>Boletales</taxon>
        <taxon>Boletineae</taxon>
        <taxon>Boletaceae</taxon>
        <taxon>Boletoideae</taxon>
        <taxon>Boletus</taxon>
    </lineage>
</organism>
<reference evidence="1" key="2">
    <citation type="journal article" date="2020" name="Nat. Commun.">
        <title>Large-scale genome sequencing of mycorrhizal fungi provides insights into the early evolution of symbiotic traits.</title>
        <authorList>
            <person name="Miyauchi S."/>
            <person name="Kiss E."/>
            <person name="Kuo A."/>
            <person name="Drula E."/>
            <person name="Kohler A."/>
            <person name="Sanchez-Garcia M."/>
            <person name="Morin E."/>
            <person name="Andreopoulos B."/>
            <person name="Barry K.W."/>
            <person name="Bonito G."/>
            <person name="Buee M."/>
            <person name="Carver A."/>
            <person name="Chen C."/>
            <person name="Cichocki N."/>
            <person name="Clum A."/>
            <person name="Culley D."/>
            <person name="Crous P.W."/>
            <person name="Fauchery L."/>
            <person name="Girlanda M."/>
            <person name="Hayes R.D."/>
            <person name="Keri Z."/>
            <person name="LaButti K."/>
            <person name="Lipzen A."/>
            <person name="Lombard V."/>
            <person name="Magnuson J."/>
            <person name="Maillard F."/>
            <person name="Murat C."/>
            <person name="Nolan M."/>
            <person name="Ohm R.A."/>
            <person name="Pangilinan J."/>
            <person name="Pereira M.F."/>
            <person name="Perotto S."/>
            <person name="Peter M."/>
            <person name="Pfister S."/>
            <person name="Riley R."/>
            <person name="Sitrit Y."/>
            <person name="Stielow J.B."/>
            <person name="Szollosi G."/>
            <person name="Zifcakova L."/>
            <person name="Stursova M."/>
            <person name="Spatafora J.W."/>
            <person name="Tedersoo L."/>
            <person name="Vaario L.M."/>
            <person name="Yamada A."/>
            <person name="Yan M."/>
            <person name="Wang P."/>
            <person name="Xu J."/>
            <person name="Bruns T."/>
            <person name="Baldrian P."/>
            <person name="Vilgalys R."/>
            <person name="Dunand C."/>
            <person name="Henrissat B."/>
            <person name="Grigoriev I.V."/>
            <person name="Hibbett D."/>
            <person name="Nagy L.G."/>
            <person name="Martin F.M."/>
        </authorList>
    </citation>
    <scope>NUCLEOTIDE SEQUENCE</scope>
    <source>
        <strain evidence="1">BED1</strain>
    </source>
</reference>
<dbReference type="SUPFAM" id="SSF52047">
    <property type="entry name" value="RNI-like"/>
    <property type="match status" value="1"/>
</dbReference>
<sequence length="366" mass="41046">MLLPQDLYSFSRPLTQTEWDTLLSYTRRIQSIVEFYCGLDWESVITFLDPPATRPLFPNLCMLCCDYRDDTMAVLNLPLPSLISLEVTFEGLRLFQSSLKLFPKNSPNIRNIDVSVYDLDGVATFSKIEPNYICHWQNLTSVHCSEIALDAHELVHLSHMPALTELNIASSATLSPFDSPLSFPSLHNLMLSSEPLKPISRLLSQIRLPVIRSFSAFIRDCPSRLQLSSFWASFQTASTGHTVEKLGLTLSYNSSNNFTRSEAPLLGFEDLQPCLAFSNLRVMDINVGWNVDLTDGDLLMLASAWLCLEDLSINMDWGWNTAAGIMPNGLLRLLESCQSLKNVVLVINPQGYTESLRSEESIGLTP</sequence>